<dbReference type="Proteomes" id="UP000078240">
    <property type="component" value="Unassembled WGS sequence"/>
</dbReference>
<name>A0A179GS19_PURLI</name>
<reference evidence="2 3" key="1">
    <citation type="submission" date="2016-02" db="EMBL/GenBank/DDBJ databases">
        <title>Biosynthesis of antibiotic leucinostatins and their inhibition on Phytophthora in bio-control Purpureocillium lilacinum.</title>
        <authorList>
            <person name="Wang G."/>
            <person name="Liu Z."/>
            <person name="Lin R."/>
            <person name="Li E."/>
            <person name="Mao Z."/>
            <person name="Ling J."/>
            <person name="Yin W."/>
            <person name="Xie B."/>
        </authorList>
    </citation>
    <scope>NUCLEOTIDE SEQUENCE [LARGE SCALE GENOMIC DNA]</scope>
    <source>
        <strain evidence="1">PLBJ-1</strain>
        <strain evidence="2">PLFJ-1</strain>
    </source>
</reference>
<gene>
    <name evidence="1" type="ORF">VFPBJ_09070</name>
    <name evidence="2" type="ORF">VFPFJ_09180</name>
</gene>
<accession>A0A179GS19</accession>
<dbReference type="EMBL" id="LSBH01000008">
    <property type="protein sequence ID" value="OAQ75095.1"/>
    <property type="molecule type" value="Genomic_DNA"/>
</dbReference>
<evidence type="ECO:0000313" key="2">
    <source>
        <dbReference type="EMBL" id="OAQ80726.1"/>
    </source>
</evidence>
<protein>
    <submittedName>
        <fullName evidence="2">Uncharacterized protein</fullName>
    </submittedName>
</protein>
<dbReference type="Proteomes" id="UP000078340">
    <property type="component" value="Unassembled WGS sequence"/>
</dbReference>
<proteinExistence type="predicted"/>
<dbReference type="AlphaFoldDB" id="A0A179GS19"/>
<organism evidence="2 3">
    <name type="scientific">Purpureocillium lilacinum</name>
    <name type="common">Paecilomyces lilacinus</name>
    <dbReference type="NCBI Taxonomy" id="33203"/>
    <lineage>
        <taxon>Eukaryota</taxon>
        <taxon>Fungi</taxon>
        <taxon>Dikarya</taxon>
        <taxon>Ascomycota</taxon>
        <taxon>Pezizomycotina</taxon>
        <taxon>Sordariomycetes</taxon>
        <taxon>Hypocreomycetidae</taxon>
        <taxon>Hypocreales</taxon>
        <taxon>Ophiocordycipitaceae</taxon>
        <taxon>Purpureocillium</taxon>
    </lineage>
</organism>
<comment type="caution">
    <text evidence="2">The sequence shown here is derived from an EMBL/GenBank/DDBJ whole genome shotgun (WGS) entry which is preliminary data.</text>
</comment>
<evidence type="ECO:0000313" key="3">
    <source>
        <dbReference type="Proteomes" id="UP000078340"/>
    </source>
</evidence>
<evidence type="ECO:0000313" key="1">
    <source>
        <dbReference type="EMBL" id="OAQ75095.1"/>
    </source>
</evidence>
<sequence>MERFAAVWSAAPRCGCETSLGRVRCRPVGLFTWGCRRNAHVWIRQSGARRPPATTMQLSPTPHATRLEVLGFLSAISHVTASDLHHTIRRRTTRATLTVIDLLRVAIDKAPRASLRASRLGAGFMSR</sequence>
<dbReference type="EMBL" id="LSBI01000009">
    <property type="protein sequence ID" value="OAQ80726.1"/>
    <property type="molecule type" value="Genomic_DNA"/>
</dbReference>